<dbReference type="EMBL" id="BTGD01000027">
    <property type="protein sequence ID" value="GMM59204.1"/>
    <property type="molecule type" value="Genomic_DNA"/>
</dbReference>
<keyword evidence="2" id="KW-1185">Reference proteome</keyword>
<proteinExistence type="predicted"/>
<dbReference type="AlphaFoldDB" id="A0AAV5S5P2"/>
<sequence length="216" mass="22720">MFAPNVTISMKMTDKHPHSSFRCMILQTSHSYSFGTGDTNCDTTHTPISECSVPHIQLIIGRLLLPDPLFLLFPAEPDSSEASLELPALAPVPGCVNVNPWDGVELPALAPVPGCVNVNPWDGVELPKFKLLTEFCKELTSGEAGASPADDAVALPPAANGFPGAAAAAVLPPELEPLVALAVVLPASWSIRRASTAVYALASFMSSCVLLSSFQL</sequence>
<evidence type="ECO:0000313" key="1">
    <source>
        <dbReference type="EMBL" id="GMM59204.1"/>
    </source>
</evidence>
<reference evidence="1 2" key="1">
    <citation type="journal article" date="2023" name="Elife">
        <title>Identification of key yeast species and microbe-microbe interactions impacting larval growth of Drosophila in the wild.</title>
        <authorList>
            <person name="Mure A."/>
            <person name="Sugiura Y."/>
            <person name="Maeda R."/>
            <person name="Honda K."/>
            <person name="Sakurai N."/>
            <person name="Takahashi Y."/>
            <person name="Watada M."/>
            <person name="Katoh T."/>
            <person name="Gotoh A."/>
            <person name="Gotoh Y."/>
            <person name="Taniguchi I."/>
            <person name="Nakamura K."/>
            <person name="Hayashi T."/>
            <person name="Katayama T."/>
            <person name="Uemura T."/>
            <person name="Hattori Y."/>
        </authorList>
    </citation>
    <scope>NUCLEOTIDE SEQUENCE [LARGE SCALE GENOMIC DNA]</scope>
    <source>
        <strain evidence="1 2">KH-74</strain>
    </source>
</reference>
<evidence type="ECO:0000313" key="2">
    <source>
        <dbReference type="Proteomes" id="UP001377567"/>
    </source>
</evidence>
<protein>
    <submittedName>
        <fullName evidence="1">Uncharacterized protein</fullName>
    </submittedName>
</protein>
<organism evidence="1 2">
    <name type="scientific">Maudiozyma humilis</name>
    <name type="common">Sour dough yeast</name>
    <name type="synonym">Kazachstania humilis</name>
    <dbReference type="NCBI Taxonomy" id="51915"/>
    <lineage>
        <taxon>Eukaryota</taxon>
        <taxon>Fungi</taxon>
        <taxon>Dikarya</taxon>
        <taxon>Ascomycota</taxon>
        <taxon>Saccharomycotina</taxon>
        <taxon>Saccharomycetes</taxon>
        <taxon>Saccharomycetales</taxon>
        <taxon>Saccharomycetaceae</taxon>
        <taxon>Maudiozyma</taxon>
    </lineage>
</organism>
<name>A0AAV5S5P2_MAUHU</name>
<dbReference type="Proteomes" id="UP001377567">
    <property type="component" value="Unassembled WGS sequence"/>
</dbReference>
<accession>A0AAV5S5P2</accession>
<gene>
    <name evidence="1" type="ORF">DAKH74_058210</name>
</gene>
<comment type="caution">
    <text evidence="1">The sequence shown here is derived from an EMBL/GenBank/DDBJ whole genome shotgun (WGS) entry which is preliminary data.</text>
</comment>